<evidence type="ECO:0000313" key="3">
    <source>
        <dbReference type="EMBL" id="RXM93355.1"/>
    </source>
</evidence>
<feature type="compositionally biased region" description="Basic and acidic residues" evidence="1">
    <location>
        <begin position="146"/>
        <end position="190"/>
    </location>
</feature>
<feature type="compositionally biased region" description="Low complexity" evidence="1">
    <location>
        <begin position="291"/>
        <end position="301"/>
    </location>
</feature>
<feature type="compositionally biased region" description="Basic and acidic residues" evidence="1">
    <location>
        <begin position="114"/>
        <end position="124"/>
    </location>
</feature>
<feature type="compositionally biased region" description="Low complexity" evidence="1">
    <location>
        <begin position="191"/>
        <end position="216"/>
    </location>
</feature>
<evidence type="ECO:0000256" key="1">
    <source>
        <dbReference type="SAM" id="MobiDB-lite"/>
    </source>
</evidence>
<keyword evidence="4" id="KW-1185">Reference proteome</keyword>
<dbReference type="InterPro" id="IPR056398">
    <property type="entry name" value="Tudor_Coilin"/>
</dbReference>
<feature type="region of interest" description="Disordered" evidence="1">
    <location>
        <begin position="94"/>
        <end position="413"/>
    </location>
</feature>
<dbReference type="AlphaFoldDB" id="A0A444UYU0"/>
<dbReference type="PANTHER" id="PTHR15197">
    <property type="entry name" value="COILIN P80"/>
    <property type="match status" value="1"/>
</dbReference>
<protein>
    <submittedName>
        <fullName evidence="3">Coilin</fullName>
    </submittedName>
</protein>
<evidence type="ECO:0000259" key="2">
    <source>
        <dbReference type="PROSITE" id="PS50222"/>
    </source>
</evidence>
<accession>A0A444UYU0</accession>
<dbReference type="PANTHER" id="PTHR15197:SF0">
    <property type="entry name" value="COILIN"/>
    <property type="match status" value="1"/>
</dbReference>
<dbReference type="PROSITE" id="PS50222">
    <property type="entry name" value="EF_HAND_2"/>
    <property type="match status" value="1"/>
</dbReference>
<dbReference type="GO" id="GO:0000387">
    <property type="term" value="P:spliceosomal snRNP assembly"/>
    <property type="evidence" value="ECO:0007669"/>
    <property type="project" value="TreeGrafter"/>
</dbReference>
<sequence>MAAPSFSNAVRVRLHFDYPPPGTPGCRMCWLYIDLNKCRVVTDLASIIRDKFDFSRRTALDFFIEDCFLPPNESIYVIRDNDSIRVKAEGFLPALNGTEPSEPSPCKGQKRRRSVEDVPSERDHTKKSKKKKSSRETPDLTAQPEEGEHRAEKKRKTREESTEEEHSRRKKTGQKEKTSAADTGSRDGKKPSSSSVKSSAAPSSKPAAAAGKKPSGNRPAPASSHSSSTDSDSSEDQPASKKEQSKTPQSARVQPKPATASGGGSAKRAPVPSKPVITNASVPSKPVTDRAASSSESSSEADSSEQREVAKAGLVSSASLPAKETPAPAVERSSAPAQAETPSSDSSSEDEFVIKKPQTVSGLNRAVTGNGRGRETPLGVGRGSPLGEGRGLGRGDGRFPWRGSVGRGLRGGRARGATGQCFSYDYNGSQQQQKKQHFAEKASNTSVMLQYPAEAASKKDYCSCPLLTAPSQIGQKIAFKLLELTENYTPEVSEYKEGKIIHYIPHTNQVELEILSCDAVCKEPGKFDLVYHTPDGAREIEYAVSRGSKRSFRVVLGSIAQSFCVVLGSVAQSVRVVLGSVAQSFRVVLGSVAQSFRVVLGSVAQSLCVVLGSVAQSFRVVLGSIAQSFRVVLGSVAQSLPAQRAVCAVHDHGGWSSVRIQLILDTLNPPGRMDGNGFPDQEQLLQFLKKLKEVFDVCDEDDDGYIRVEHFIDLGLQFGQGDEILLNPAGEQHLSESMLPLTIKEKGYRPYPFLLNCAGCEEILKNALGARSAPCRPYEAEYEEYNYQTWCSFCKLVPPWEDEALGFQK</sequence>
<feature type="domain" description="EF-hand" evidence="2">
    <location>
        <begin position="686"/>
        <end position="721"/>
    </location>
</feature>
<evidence type="ECO:0000313" key="4">
    <source>
        <dbReference type="Proteomes" id="UP000289886"/>
    </source>
</evidence>
<dbReference type="Proteomes" id="UP000289886">
    <property type="component" value="Unassembled WGS sequence"/>
</dbReference>
<dbReference type="EMBL" id="SCEB01004741">
    <property type="protein sequence ID" value="RXM93355.1"/>
    <property type="molecule type" value="Genomic_DNA"/>
</dbReference>
<dbReference type="GO" id="GO:0030619">
    <property type="term" value="F:U1 snRNA binding"/>
    <property type="evidence" value="ECO:0007669"/>
    <property type="project" value="TreeGrafter"/>
</dbReference>
<dbReference type="InterPro" id="IPR031722">
    <property type="entry name" value="Coilin_N"/>
</dbReference>
<dbReference type="GO" id="GO:0005509">
    <property type="term" value="F:calcium ion binding"/>
    <property type="evidence" value="ECO:0007669"/>
    <property type="project" value="InterPro"/>
</dbReference>
<dbReference type="InterPro" id="IPR024822">
    <property type="entry name" value="Coilin"/>
</dbReference>
<dbReference type="Pfam" id="PF23086">
    <property type="entry name" value="Tudor_Coilin"/>
    <property type="match status" value="1"/>
</dbReference>
<name>A0A444UYU0_ACIRT</name>
<dbReference type="SUPFAM" id="SSF47473">
    <property type="entry name" value="EF-hand"/>
    <property type="match status" value="1"/>
</dbReference>
<dbReference type="GO" id="GO:0015030">
    <property type="term" value="C:Cajal body"/>
    <property type="evidence" value="ECO:0007669"/>
    <property type="project" value="TreeGrafter"/>
</dbReference>
<gene>
    <name evidence="3" type="ORF">EOD39_19167</name>
</gene>
<dbReference type="InterPro" id="IPR002048">
    <property type="entry name" value="EF_hand_dom"/>
</dbReference>
<feature type="compositionally biased region" description="Gly residues" evidence="1">
    <location>
        <begin position="380"/>
        <end position="390"/>
    </location>
</feature>
<dbReference type="GO" id="GO:0030620">
    <property type="term" value="F:U2 snRNA binding"/>
    <property type="evidence" value="ECO:0007669"/>
    <property type="project" value="TreeGrafter"/>
</dbReference>
<comment type="caution">
    <text evidence="3">The sequence shown here is derived from an EMBL/GenBank/DDBJ whole genome shotgun (WGS) entry which is preliminary data.</text>
</comment>
<reference evidence="3 4" key="1">
    <citation type="submission" date="2019-01" db="EMBL/GenBank/DDBJ databases">
        <title>Draft Genome and Complete Hox-Cluster Characterization of the Sterlet Sturgeon (Acipenser ruthenus).</title>
        <authorList>
            <person name="Wei Q."/>
        </authorList>
    </citation>
    <scope>NUCLEOTIDE SEQUENCE [LARGE SCALE GENOMIC DNA]</scope>
    <source>
        <strain evidence="3">WHYD16114868_AA</strain>
        <tissue evidence="3">Blood</tissue>
    </source>
</reference>
<organism evidence="3 4">
    <name type="scientific">Acipenser ruthenus</name>
    <name type="common">Sterlet sturgeon</name>
    <dbReference type="NCBI Taxonomy" id="7906"/>
    <lineage>
        <taxon>Eukaryota</taxon>
        <taxon>Metazoa</taxon>
        <taxon>Chordata</taxon>
        <taxon>Craniata</taxon>
        <taxon>Vertebrata</taxon>
        <taxon>Euteleostomi</taxon>
        <taxon>Actinopterygii</taxon>
        <taxon>Chondrostei</taxon>
        <taxon>Acipenseriformes</taxon>
        <taxon>Acipenseridae</taxon>
        <taxon>Acipenser</taxon>
    </lineage>
</organism>
<dbReference type="Pfam" id="PF15862">
    <property type="entry name" value="Coilin_N"/>
    <property type="match status" value="1"/>
</dbReference>
<dbReference type="InterPro" id="IPR011992">
    <property type="entry name" value="EF-hand-dom_pair"/>
</dbReference>
<proteinExistence type="predicted"/>